<organism evidence="3 5">
    <name type="scientific">Didymodactylos carnosus</name>
    <dbReference type="NCBI Taxonomy" id="1234261"/>
    <lineage>
        <taxon>Eukaryota</taxon>
        <taxon>Metazoa</taxon>
        <taxon>Spiralia</taxon>
        <taxon>Gnathifera</taxon>
        <taxon>Rotifera</taxon>
        <taxon>Eurotatoria</taxon>
        <taxon>Bdelloidea</taxon>
        <taxon>Philodinida</taxon>
        <taxon>Philodinidae</taxon>
        <taxon>Didymodactylos</taxon>
    </lineage>
</organism>
<dbReference type="Pfam" id="PF12697">
    <property type="entry name" value="Abhydrolase_6"/>
    <property type="match status" value="1"/>
</dbReference>
<dbReference type="GO" id="GO:0000149">
    <property type="term" value="F:SNARE binding"/>
    <property type="evidence" value="ECO:0007669"/>
    <property type="project" value="TreeGrafter"/>
</dbReference>
<dbReference type="Gene3D" id="1.20.5.110">
    <property type="match status" value="1"/>
</dbReference>
<dbReference type="InterPro" id="IPR045242">
    <property type="entry name" value="Syntaxin"/>
</dbReference>
<dbReference type="SUPFAM" id="SSF47661">
    <property type="entry name" value="t-snare proteins"/>
    <property type="match status" value="1"/>
</dbReference>
<dbReference type="InterPro" id="IPR029058">
    <property type="entry name" value="AB_hydrolase_fold"/>
</dbReference>
<feature type="domain" description="T-SNARE coiled-coil homology" evidence="2">
    <location>
        <begin position="179"/>
        <end position="241"/>
    </location>
</feature>
<dbReference type="SMART" id="SM00503">
    <property type="entry name" value="SynN"/>
    <property type="match status" value="1"/>
</dbReference>
<dbReference type="Proteomes" id="UP000663829">
    <property type="component" value="Unassembled WGS sequence"/>
</dbReference>
<comment type="similarity">
    <text evidence="1">Belongs to the syntaxin family.</text>
</comment>
<dbReference type="EMBL" id="CAJOBC010000148">
    <property type="protein sequence ID" value="CAF3545570.1"/>
    <property type="molecule type" value="Genomic_DNA"/>
</dbReference>
<dbReference type="GO" id="GO:0048278">
    <property type="term" value="P:vesicle docking"/>
    <property type="evidence" value="ECO:0007669"/>
    <property type="project" value="TreeGrafter"/>
</dbReference>
<sequence>MSDSDEDLVQIDDFIDTWSSKMSTASDFQRLHNAITTNLQRLDHNVTDIENLVKKLGTPEDSDPLRDRYHRLQNDTKLLTQSTHDALQQLKNTPVSSEAEQKRKALLTDSLPKQYLHALNRFQQAQRLGVKKEKESLDRAKAASVRQQPMNDSPFGDNFVSSEQQYQQQAVLPVENVDLGVLQERDDQLKRLEGDIIQVNEIFKDVSKLIHEQGAVIGSIQDYVDTSVVQTQQATRSLGTAVVSQKRPSRTRFDLPGHGLTAKFIPNFSLERTTDLIAQLITSRGLSKVHIVGLSLGGYVALSIIRYYPHLLDRSFVTGVVVPLSSILTRYGHWIVSPLNWILTAFPTVLYRLFSRMNIDSRYNTPEVAADLRIGSRMDNVRQFYKEISGDSFLTNVLYRIEKESPPIALVAGSEDWIIKKELPHLVKTVTKVSPSSKGFILKDGSHIWDMQNPELFVDVVRCWFNNKLNDMPEQVLPVK</sequence>
<gene>
    <name evidence="3" type="ORF">GPM918_LOCUS1566</name>
    <name evidence="4" type="ORF">SRO942_LOCUS1566</name>
</gene>
<dbReference type="GO" id="GO:0005484">
    <property type="term" value="F:SNAP receptor activity"/>
    <property type="evidence" value="ECO:0007669"/>
    <property type="project" value="TreeGrafter"/>
</dbReference>
<comment type="caution">
    <text evidence="3">The sequence shown here is derived from an EMBL/GenBank/DDBJ whole genome shotgun (WGS) entry which is preliminary data.</text>
</comment>
<dbReference type="InterPro" id="IPR000073">
    <property type="entry name" value="AB_hydrolase_1"/>
</dbReference>
<dbReference type="SUPFAM" id="SSF53474">
    <property type="entry name" value="alpha/beta-Hydrolases"/>
    <property type="match status" value="1"/>
</dbReference>
<dbReference type="GO" id="GO:0031201">
    <property type="term" value="C:SNARE complex"/>
    <property type="evidence" value="ECO:0007669"/>
    <property type="project" value="TreeGrafter"/>
</dbReference>
<dbReference type="EMBL" id="CAJNOQ010000148">
    <property type="protein sequence ID" value="CAF0764351.1"/>
    <property type="molecule type" value="Genomic_DNA"/>
</dbReference>
<reference evidence="3" key="1">
    <citation type="submission" date="2021-02" db="EMBL/GenBank/DDBJ databases">
        <authorList>
            <person name="Nowell W R."/>
        </authorList>
    </citation>
    <scope>NUCLEOTIDE SEQUENCE</scope>
</reference>
<dbReference type="Pfam" id="PF14523">
    <property type="entry name" value="Syntaxin_2"/>
    <property type="match status" value="1"/>
</dbReference>
<dbReference type="InterPro" id="IPR000727">
    <property type="entry name" value="T_SNARE_dom"/>
</dbReference>
<proteinExistence type="inferred from homology"/>
<keyword evidence="5" id="KW-1185">Reference proteome</keyword>
<evidence type="ECO:0000313" key="5">
    <source>
        <dbReference type="Proteomes" id="UP000663829"/>
    </source>
</evidence>
<dbReference type="Gene3D" id="3.40.50.1820">
    <property type="entry name" value="alpha/beta hydrolase"/>
    <property type="match status" value="1"/>
</dbReference>
<dbReference type="PROSITE" id="PS50192">
    <property type="entry name" value="T_SNARE"/>
    <property type="match status" value="1"/>
</dbReference>
<evidence type="ECO:0000313" key="3">
    <source>
        <dbReference type="EMBL" id="CAF0764351.1"/>
    </source>
</evidence>
<dbReference type="Gene3D" id="1.20.58.70">
    <property type="match status" value="1"/>
</dbReference>
<protein>
    <recommendedName>
        <fullName evidence="2">t-SNARE coiled-coil homology domain-containing protein</fullName>
    </recommendedName>
</protein>
<dbReference type="SMART" id="SM00397">
    <property type="entry name" value="t_SNARE"/>
    <property type="match status" value="1"/>
</dbReference>
<dbReference type="OrthoDB" id="364348at2759"/>
<evidence type="ECO:0000259" key="2">
    <source>
        <dbReference type="PROSITE" id="PS50192"/>
    </source>
</evidence>
<accession>A0A813QAM6</accession>
<dbReference type="GO" id="GO:0012505">
    <property type="term" value="C:endomembrane system"/>
    <property type="evidence" value="ECO:0007669"/>
    <property type="project" value="TreeGrafter"/>
</dbReference>
<name>A0A813QAM6_9BILA</name>
<dbReference type="GO" id="GO:0006886">
    <property type="term" value="P:intracellular protein transport"/>
    <property type="evidence" value="ECO:0007669"/>
    <property type="project" value="TreeGrafter"/>
</dbReference>
<dbReference type="PANTHER" id="PTHR19957">
    <property type="entry name" value="SYNTAXIN"/>
    <property type="match status" value="1"/>
</dbReference>
<evidence type="ECO:0000256" key="1">
    <source>
        <dbReference type="ARBA" id="ARBA00009063"/>
    </source>
</evidence>
<dbReference type="PANTHER" id="PTHR19957:SF38">
    <property type="entry name" value="LD27581P"/>
    <property type="match status" value="1"/>
</dbReference>
<dbReference type="GO" id="GO:0006906">
    <property type="term" value="P:vesicle fusion"/>
    <property type="evidence" value="ECO:0007669"/>
    <property type="project" value="TreeGrafter"/>
</dbReference>
<evidence type="ECO:0000313" key="4">
    <source>
        <dbReference type="EMBL" id="CAF3545570.1"/>
    </source>
</evidence>
<dbReference type="Proteomes" id="UP000681722">
    <property type="component" value="Unassembled WGS sequence"/>
</dbReference>
<dbReference type="AlphaFoldDB" id="A0A813QAM6"/>
<dbReference type="InterPro" id="IPR010989">
    <property type="entry name" value="SNARE"/>
</dbReference>
<dbReference type="InterPro" id="IPR006011">
    <property type="entry name" value="Syntaxin_N"/>
</dbReference>